<dbReference type="Gene3D" id="2.70.50.70">
    <property type="match status" value="1"/>
</dbReference>
<dbReference type="CDD" id="cd21175">
    <property type="entry name" value="LPMO_AA9"/>
    <property type="match status" value="1"/>
</dbReference>
<evidence type="ECO:0000259" key="17">
    <source>
        <dbReference type="Pfam" id="PF03443"/>
    </source>
</evidence>
<keyword evidence="9" id="KW-0503">Monooxygenase</keyword>
<evidence type="ECO:0000256" key="11">
    <source>
        <dbReference type="ARBA" id="ARBA00023277"/>
    </source>
</evidence>
<comment type="cofactor">
    <cofactor evidence="1">
        <name>Cu(2+)</name>
        <dbReference type="ChEBI" id="CHEBI:29036"/>
    </cofactor>
</comment>
<keyword evidence="6" id="KW-0136">Cellulose degradation</keyword>
<keyword evidence="10" id="KW-1015">Disulfide bond</keyword>
<keyword evidence="4" id="KW-0479">Metal-binding</keyword>
<dbReference type="PANTHER" id="PTHR33353:SF10">
    <property type="entry name" value="ENDO-BETA-1,4-GLUCANASE D"/>
    <property type="match status" value="1"/>
</dbReference>
<dbReference type="Proteomes" id="UP001498398">
    <property type="component" value="Unassembled WGS sequence"/>
</dbReference>
<proteinExistence type="inferred from homology"/>
<dbReference type="Pfam" id="PF03443">
    <property type="entry name" value="AA9"/>
    <property type="match status" value="1"/>
</dbReference>
<evidence type="ECO:0000256" key="1">
    <source>
        <dbReference type="ARBA" id="ARBA00001973"/>
    </source>
</evidence>
<comment type="similarity">
    <text evidence="13">Belongs to the polysaccharide monooxygenase AA9 family.</text>
</comment>
<dbReference type="InterPro" id="IPR049892">
    <property type="entry name" value="AA9"/>
</dbReference>
<evidence type="ECO:0000256" key="10">
    <source>
        <dbReference type="ARBA" id="ARBA00023157"/>
    </source>
</evidence>
<dbReference type="PANTHER" id="PTHR33353">
    <property type="entry name" value="PUTATIVE (AFU_ORTHOLOGUE AFUA_1G12560)-RELATED"/>
    <property type="match status" value="1"/>
</dbReference>
<dbReference type="EMBL" id="JBANRG010000001">
    <property type="protein sequence ID" value="KAK7472012.1"/>
    <property type="molecule type" value="Genomic_DNA"/>
</dbReference>
<keyword evidence="19" id="KW-1185">Reference proteome</keyword>
<evidence type="ECO:0000256" key="6">
    <source>
        <dbReference type="ARBA" id="ARBA00023001"/>
    </source>
</evidence>
<evidence type="ECO:0000256" key="2">
    <source>
        <dbReference type="ARBA" id="ARBA00004613"/>
    </source>
</evidence>
<evidence type="ECO:0000256" key="12">
    <source>
        <dbReference type="ARBA" id="ARBA00023326"/>
    </source>
</evidence>
<evidence type="ECO:0000256" key="4">
    <source>
        <dbReference type="ARBA" id="ARBA00022723"/>
    </source>
</evidence>
<comment type="subcellular location">
    <subcellularLocation>
        <location evidence="2">Secreted</location>
    </subcellularLocation>
</comment>
<protein>
    <recommendedName>
        <fullName evidence="15">lytic cellulose monooxygenase (C4-dehydrogenating)</fullName>
        <ecNumber evidence="15">1.14.99.56</ecNumber>
    </recommendedName>
</protein>
<comment type="catalytic activity">
    <reaction evidence="14">
        <text>[(1-&gt;4)-beta-D-glucosyl]n+m + reduced acceptor + O2 = 4-dehydro-beta-D-glucosyl-[(1-&gt;4)-beta-D-glucosyl]n-1 + [(1-&gt;4)-beta-D-glucosyl]m + acceptor + H2O.</text>
        <dbReference type="EC" id="1.14.99.56"/>
    </reaction>
</comment>
<dbReference type="InterPro" id="IPR005103">
    <property type="entry name" value="AA9_LPMO"/>
</dbReference>
<feature type="chain" id="PRO_5045752206" description="lytic cellulose monooxygenase (C4-dehydrogenating)" evidence="16">
    <location>
        <begin position="20"/>
        <end position="234"/>
    </location>
</feature>
<gene>
    <name evidence="18" type="ORF">VKT23_000119</name>
</gene>
<keyword evidence="8" id="KW-0186">Copper</keyword>
<organism evidence="18 19">
    <name type="scientific">Marasmiellus scandens</name>
    <dbReference type="NCBI Taxonomy" id="2682957"/>
    <lineage>
        <taxon>Eukaryota</taxon>
        <taxon>Fungi</taxon>
        <taxon>Dikarya</taxon>
        <taxon>Basidiomycota</taxon>
        <taxon>Agaricomycotina</taxon>
        <taxon>Agaricomycetes</taxon>
        <taxon>Agaricomycetidae</taxon>
        <taxon>Agaricales</taxon>
        <taxon>Marasmiineae</taxon>
        <taxon>Omphalotaceae</taxon>
        <taxon>Marasmiellus</taxon>
    </lineage>
</organism>
<comment type="caution">
    <text evidence="18">The sequence shown here is derived from an EMBL/GenBank/DDBJ whole genome shotgun (WGS) entry which is preliminary data.</text>
</comment>
<keyword evidence="3" id="KW-0964">Secreted</keyword>
<dbReference type="EC" id="1.14.99.56" evidence="15"/>
<evidence type="ECO:0000256" key="8">
    <source>
        <dbReference type="ARBA" id="ARBA00023008"/>
    </source>
</evidence>
<evidence type="ECO:0000313" key="18">
    <source>
        <dbReference type="EMBL" id="KAK7472012.1"/>
    </source>
</evidence>
<name>A0ABR1K4G6_9AGAR</name>
<keyword evidence="5 16" id="KW-0732">Signal</keyword>
<evidence type="ECO:0000256" key="3">
    <source>
        <dbReference type="ARBA" id="ARBA00022525"/>
    </source>
</evidence>
<feature type="domain" description="Auxiliary Activity family 9 catalytic" evidence="17">
    <location>
        <begin position="20"/>
        <end position="224"/>
    </location>
</feature>
<evidence type="ECO:0000256" key="5">
    <source>
        <dbReference type="ARBA" id="ARBA00022729"/>
    </source>
</evidence>
<evidence type="ECO:0000256" key="13">
    <source>
        <dbReference type="ARBA" id="ARBA00044502"/>
    </source>
</evidence>
<evidence type="ECO:0000256" key="15">
    <source>
        <dbReference type="ARBA" id="ARBA00047174"/>
    </source>
</evidence>
<keyword evidence="7" id="KW-0560">Oxidoreductase</keyword>
<evidence type="ECO:0000256" key="16">
    <source>
        <dbReference type="SAM" id="SignalP"/>
    </source>
</evidence>
<evidence type="ECO:0000313" key="19">
    <source>
        <dbReference type="Proteomes" id="UP001498398"/>
    </source>
</evidence>
<feature type="signal peptide" evidence="16">
    <location>
        <begin position="1"/>
        <end position="19"/>
    </location>
</feature>
<evidence type="ECO:0000256" key="7">
    <source>
        <dbReference type="ARBA" id="ARBA00023002"/>
    </source>
</evidence>
<accession>A0ABR1K4G6</accession>
<keyword evidence="11" id="KW-0119">Carbohydrate metabolism</keyword>
<sequence length="234" mass="24822">MLSFWSYACVLALASQVVAHYTFPDLLINGVQTADWVNVRMTDNHYSNGPVTDVTSEAFRCYTAETHATAQTIQVAAGSQLGFVTDTADGIGHPGSVNIYMAKAPGNVTTWDGSGQVWFKVVHEIGAVTDGGQTITWPAQNQKSVSFTVPKNLPNGQYLVRIEAIALHVASTFGGAQFYIACGQVEITGGGSGNPGPKVSIPGVYTGYEPGILINIYYPVPTSYTQPGPAVWTG</sequence>
<evidence type="ECO:0000256" key="9">
    <source>
        <dbReference type="ARBA" id="ARBA00023033"/>
    </source>
</evidence>
<keyword evidence="12" id="KW-0624">Polysaccharide degradation</keyword>
<evidence type="ECO:0000256" key="14">
    <source>
        <dbReference type="ARBA" id="ARBA00045077"/>
    </source>
</evidence>
<reference evidence="18 19" key="1">
    <citation type="submission" date="2024-01" db="EMBL/GenBank/DDBJ databases">
        <title>A draft genome for the cacao thread blight pathogen Marasmiellus scandens.</title>
        <authorList>
            <person name="Baruah I.K."/>
            <person name="Leung J."/>
            <person name="Bukari Y."/>
            <person name="Amoako-Attah I."/>
            <person name="Meinhardt L.W."/>
            <person name="Bailey B.A."/>
            <person name="Cohen S.P."/>
        </authorList>
    </citation>
    <scope>NUCLEOTIDE SEQUENCE [LARGE SCALE GENOMIC DNA]</scope>
    <source>
        <strain evidence="18 19">GH-19</strain>
    </source>
</reference>